<proteinExistence type="predicted"/>
<dbReference type="Gene3D" id="3.40.50.1360">
    <property type="match status" value="1"/>
</dbReference>
<dbReference type="InterPro" id="IPR006148">
    <property type="entry name" value="Glc/Gal-6P_isomerase"/>
</dbReference>
<organism evidence="2 3">
    <name type="scientific">Candidatus Curtissbacteria bacterium RIFCSPLOWO2_01_FULL_38_11b</name>
    <dbReference type="NCBI Taxonomy" id="1797725"/>
    <lineage>
        <taxon>Bacteria</taxon>
        <taxon>Candidatus Curtissiibacteriota</taxon>
    </lineage>
</organism>
<dbReference type="Pfam" id="PF01182">
    <property type="entry name" value="Glucosamine_iso"/>
    <property type="match status" value="1"/>
</dbReference>
<dbReference type="AlphaFoldDB" id="A0A1F5H1G1"/>
<reference evidence="2 3" key="1">
    <citation type="journal article" date="2016" name="Nat. Commun.">
        <title>Thousands of microbial genomes shed light on interconnected biogeochemical processes in an aquifer system.</title>
        <authorList>
            <person name="Anantharaman K."/>
            <person name="Brown C.T."/>
            <person name="Hug L.A."/>
            <person name="Sharon I."/>
            <person name="Castelle C.J."/>
            <person name="Probst A.J."/>
            <person name="Thomas B.C."/>
            <person name="Singh A."/>
            <person name="Wilkins M.J."/>
            <person name="Karaoz U."/>
            <person name="Brodie E.L."/>
            <person name="Williams K.H."/>
            <person name="Hubbard S.S."/>
            <person name="Banfield J.F."/>
        </authorList>
    </citation>
    <scope>NUCLEOTIDE SEQUENCE [LARGE SCALE GENOMIC DNA]</scope>
</reference>
<dbReference type="GO" id="GO:0005975">
    <property type="term" value="P:carbohydrate metabolic process"/>
    <property type="evidence" value="ECO:0007669"/>
    <property type="project" value="InterPro"/>
</dbReference>
<dbReference type="InterPro" id="IPR037171">
    <property type="entry name" value="NagB/RpiA_transferase-like"/>
</dbReference>
<dbReference type="STRING" id="1797725.A3A49_02795"/>
<dbReference type="Proteomes" id="UP000176740">
    <property type="component" value="Unassembled WGS sequence"/>
</dbReference>
<dbReference type="EMBL" id="MFBO01000022">
    <property type="protein sequence ID" value="OGD97904.1"/>
    <property type="molecule type" value="Genomic_DNA"/>
</dbReference>
<dbReference type="SUPFAM" id="SSF100950">
    <property type="entry name" value="NagB/RpiA/CoA transferase-like"/>
    <property type="match status" value="1"/>
</dbReference>
<evidence type="ECO:0000313" key="2">
    <source>
        <dbReference type="EMBL" id="OGD97904.1"/>
    </source>
</evidence>
<gene>
    <name evidence="2" type="ORF">A3A49_02795</name>
</gene>
<evidence type="ECO:0000259" key="1">
    <source>
        <dbReference type="Pfam" id="PF01182"/>
    </source>
</evidence>
<protein>
    <recommendedName>
        <fullName evidence="1">Glucosamine/galactosamine-6-phosphate isomerase domain-containing protein</fullName>
    </recommendedName>
</protein>
<comment type="caution">
    <text evidence="2">The sequence shown here is derived from an EMBL/GenBank/DDBJ whole genome shotgun (WGS) entry which is preliminary data.</text>
</comment>
<feature type="domain" description="Glucosamine/galactosamine-6-phosphate isomerase" evidence="1">
    <location>
        <begin position="28"/>
        <end position="224"/>
    </location>
</feature>
<evidence type="ECO:0000313" key="3">
    <source>
        <dbReference type="Proteomes" id="UP000176740"/>
    </source>
</evidence>
<name>A0A1F5H1G1_9BACT</name>
<accession>A0A1F5H1G1</accession>
<sequence length="239" mass="26896">MIQIVKVRNREEGQEKAHGILKRLVDEKTLLALSGGTSVDYLKMLVKPADALPGAICVVDERFGKPFHKDSNELLLKNQKVKEFADEKCIESHKILKGLEFLQTAKNYNNEIKDLLNRFKKRVGVMGIGKDLHTAGIFPKSLAAHSADYVVAEEVKDKRSLRSSPAMRDAGLEFPKRISLTFKALGEFTSFVILIFGQEKKETLRILLDGGVNDMQKYPAIFYRKAAVQSYLITDISIK</sequence>